<dbReference type="Pfam" id="PF13616">
    <property type="entry name" value="Rotamase_3"/>
    <property type="match status" value="1"/>
</dbReference>
<dbReference type="Gene3D" id="1.10.4030.10">
    <property type="entry name" value="Porin chaperone SurA, peptide-binding domain"/>
    <property type="match status" value="1"/>
</dbReference>
<dbReference type="Pfam" id="PF13624">
    <property type="entry name" value="SurA_N_3"/>
    <property type="match status" value="1"/>
</dbReference>
<dbReference type="PANTHER" id="PTHR47529">
    <property type="entry name" value="PEPTIDYL-PROLYL CIS-TRANS ISOMERASE D"/>
    <property type="match status" value="1"/>
</dbReference>
<comment type="subcellular location">
    <subcellularLocation>
        <location evidence="1">Cell inner membrane</location>
        <topology evidence="1">Single-pass type II membrane protein</topology>
        <orientation evidence="1">Periplasmic side</orientation>
    </subcellularLocation>
</comment>
<dbReference type="PROSITE" id="PS50198">
    <property type="entry name" value="PPIC_PPIASE_2"/>
    <property type="match status" value="1"/>
</dbReference>
<feature type="domain" description="PpiC" evidence="13">
    <location>
        <begin position="268"/>
        <end position="373"/>
    </location>
</feature>
<evidence type="ECO:0000256" key="9">
    <source>
        <dbReference type="ARBA" id="ARBA00040743"/>
    </source>
</evidence>
<keyword evidence="2" id="KW-1003">Cell membrane</keyword>
<evidence type="ECO:0000256" key="2">
    <source>
        <dbReference type="ARBA" id="ARBA00022475"/>
    </source>
</evidence>
<evidence type="ECO:0000256" key="12">
    <source>
        <dbReference type="SAM" id="Phobius"/>
    </source>
</evidence>
<evidence type="ECO:0000259" key="13">
    <source>
        <dbReference type="PROSITE" id="PS50198"/>
    </source>
</evidence>
<comment type="similarity">
    <text evidence="8">Belongs to the PpiD chaperone family.</text>
</comment>
<accession>A0ABV6PT68</accession>
<reference evidence="14 15" key="1">
    <citation type="submission" date="2024-09" db="EMBL/GenBank/DDBJ databases">
        <authorList>
            <person name="Sun Q."/>
            <person name="Mori K."/>
        </authorList>
    </citation>
    <scope>NUCLEOTIDE SEQUENCE [LARGE SCALE GENOMIC DNA]</scope>
    <source>
        <strain evidence="14 15">NCAIM B.02336</strain>
    </source>
</reference>
<name>A0ABV6PT68_9BURK</name>
<keyword evidence="4 12" id="KW-0812">Transmembrane</keyword>
<keyword evidence="11" id="KW-0697">Rotamase</keyword>
<keyword evidence="7" id="KW-0143">Chaperone</keyword>
<evidence type="ECO:0000256" key="5">
    <source>
        <dbReference type="ARBA" id="ARBA00022989"/>
    </source>
</evidence>
<dbReference type="InterPro" id="IPR046357">
    <property type="entry name" value="PPIase_dom_sf"/>
</dbReference>
<evidence type="ECO:0000256" key="1">
    <source>
        <dbReference type="ARBA" id="ARBA00004382"/>
    </source>
</evidence>
<proteinExistence type="inferred from homology"/>
<dbReference type="SUPFAM" id="SSF54534">
    <property type="entry name" value="FKBP-like"/>
    <property type="match status" value="1"/>
</dbReference>
<evidence type="ECO:0000256" key="7">
    <source>
        <dbReference type="ARBA" id="ARBA00023186"/>
    </source>
</evidence>
<evidence type="ECO:0000256" key="8">
    <source>
        <dbReference type="ARBA" id="ARBA00038408"/>
    </source>
</evidence>
<dbReference type="InterPro" id="IPR052029">
    <property type="entry name" value="PpiD_chaperone"/>
</dbReference>
<dbReference type="InterPro" id="IPR027304">
    <property type="entry name" value="Trigger_fact/SurA_dom_sf"/>
</dbReference>
<keyword evidence="5 12" id="KW-1133">Transmembrane helix</keyword>
<protein>
    <recommendedName>
        <fullName evidence="9">Periplasmic chaperone PpiD</fullName>
    </recommendedName>
    <alternativeName>
        <fullName evidence="10">Periplasmic folding chaperone</fullName>
    </alternativeName>
</protein>
<dbReference type="Gene3D" id="3.10.50.40">
    <property type="match status" value="1"/>
</dbReference>
<evidence type="ECO:0000313" key="14">
    <source>
        <dbReference type="EMBL" id="MFC0593025.1"/>
    </source>
</evidence>
<dbReference type="SUPFAM" id="SSF109998">
    <property type="entry name" value="Triger factor/SurA peptide-binding domain-like"/>
    <property type="match status" value="1"/>
</dbReference>
<keyword evidence="3" id="KW-0997">Cell inner membrane</keyword>
<evidence type="ECO:0000256" key="11">
    <source>
        <dbReference type="PROSITE-ProRule" id="PRU00278"/>
    </source>
</evidence>
<dbReference type="RefSeq" id="WP_377482892.1">
    <property type="nucleotide sequence ID" value="NZ_JBHLTN010000018.1"/>
</dbReference>
<keyword evidence="6 12" id="KW-0472">Membrane</keyword>
<sequence>MFDAIRKHNKIIMWILGLLVFPSFIFFGIEGYGRFNEGANKVAEVDGHAITQTEWDNAHRLEVDRARAANPTLDLNLLDSPVMKYASLERLVRDRVLAAAAQGEHLMVSDAALAAALEQDPAIASLRGADGRLDMEGYKRLLAAQGLTPEGFEARMRSDLSMQQVLGGIATSELVSQANVDAAMNAFLERREVRVLRLAPKDFAARVSPTEAELQAYYKTHEAQYQVPESVNIEYIVLDLDSVKKAVNVSEQDLRTYYEQNAATLGTPEERRASHILIAAPKDAPAAEREKAKAKAEALLAEVRAAPKQFAEIAKKNSSDDVSAPSGGDLGWFQQQKGTDPAIAQATFKLAKVGDISDLVQSDFGYHIIELTGIKPAKVPPFEQERAKLEDQLRTQQAQRQFTEMADSFTNGVYEQSDSLKPVADKLKLSIHTADGVTRNPAKDATGALASPKFLNALFGADALSNKRNTEAVEVGPNQLASGRVLAHTAAHAKPFAEVQDAVRTAFIAQRSAELAREDGQAKLKAWLAKPASATDLPAAIAVSRDAPQDQPAVLVEAVLRADPTKLPHFVGVDLGAEGYAIAQIDKVLPPVEQSAEQKAQNRTRYTQLWTLAEVRSDYDLLKARYKAKILVPMPKADDLGIARQ</sequence>
<evidence type="ECO:0000313" key="15">
    <source>
        <dbReference type="Proteomes" id="UP001589834"/>
    </source>
</evidence>
<gene>
    <name evidence="14" type="ORF">ACFFGG_10690</name>
</gene>
<dbReference type="EMBL" id="JBHLTN010000018">
    <property type="protein sequence ID" value="MFC0593025.1"/>
    <property type="molecule type" value="Genomic_DNA"/>
</dbReference>
<dbReference type="PANTHER" id="PTHR47529:SF1">
    <property type="entry name" value="PERIPLASMIC CHAPERONE PPID"/>
    <property type="match status" value="1"/>
</dbReference>
<evidence type="ECO:0000256" key="6">
    <source>
        <dbReference type="ARBA" id="ARBA00023136"/>
    </source>
</evidence>
<dbReference type="Proteomes" id="UP001589834">
    <property type="component" value="Unassembled WGS sequence"/>
</dbReference>
<organism evidence="14 15">
    <name type="scientific">Ottowia pentelensis</name>
    <dbReference type="NCBI Taxonomy" id="511108"/>
    <lineage>
        <taxon>Bacteria</taxon>
        <taxon>Pseudomonadati</taxon>
        <taxon>Pseudomonadota</taxon>
        <taxon>Betaproteobacteria</taxon>
        <taxon>Burkholderiales</taxon>
        <taxon>Comamonadaceae</taxon>
        <taxon>Ottowia</taxon>
    </lineage>
</organism>
<evidence type="ECO:0000256" key="10">
    <source>
        <dbReference type="ARBA" id="ARBA00042775"/>
    </source>
</evidence>
<comment type="caution">
    <text evidence="14">The sequence shown here is derived from an EMBL/GenBank/DDBJ whole genome shotgun (WGS) entry which is preliminary data.</text>
</comment>
<keyword evidence="11" id="KW-0413">Isomerase</keyword>
<feature type="transmembrane region" description="Helical" evidence="12">
    <location>
        <begin position="12"/>
        <end position="29"/>
    </location>
</feature>
<evidence type="ECO:0000256" key="4">
    <source>
        <dbReference type="ARBA" id="ARBA00022692"/>
    </source>
</evidence>
<evidence type="ECO:0000256" key="3">
    <source>
        <dbReference type="ARBA" id="ARBA00022519"/>
    </source>
</evidence>
<dbReference type="InterPro" id="IPR000297">
    <property type="entry name" value="PPIase_PpiC"/>
</dbReference>
<keyword evidence="15" id="KW-1185">Reference proteome</keyword>